<gene>
    <name evidence="1" type="ORF">RRG08_031306</name>
</gene>
<dbReference type="AlphaFoldDB" id="A0AAE0YIM5"/>
<evidence type="ECO:0000313" key="1">
    <source>
        <dbReference type="EMBL" id="KAK3746777.1"/>
    </source>
</evidence>
<accession>A0AAE0YIM5</accession>
<evidence type="ECO:0000313" key="2">
    <source>
        <dbReference type="Proteomes" id="UP001283361"/>
    </source>
</evidence>
<organism evidence="1 2">
    <name type="scientific">Elysia crispata</name>
    <name type="common">lettuce slug</name>
    <dbReference type="NCBI Taxonomy" id="231223"/>
    <lineage>
        <taxon>Eukaryota</taxon>
        <taxon>Metazoa</taxon>
        <taxon>Spiralia</taxon>
        <taxon>Lophotrochozoa</taxon>
        <taxon>Mollusca</taxon>
        <taxon>Gastropoda</taxon>
        <taxon>Heterobranchia</taxon>
        <taxon>Euthyneura</taxon>
        <taxon>Panpulmonata</taxon>
        <taxon>Sacoglossa</taxon>
        <taxon>Placobranchoidea</taxon>
        <taxon>Plakobranchidae</taxon>
        <taxon>Elysia</taxon>
    </lineage>
</organism>
<dbReference type="EMBL" id="JAWDGP010006115">
    <property type="protein sequence ID" value="KAK3746777.1"/>
    <property type="molecule type" value="Genomic_DNA"/>
</dbReference>
<keyword evidence="2" id="KW-1185">Reference proteome</keyword>
<sequence>MGRIGMCWYPLTLGWRADPHREDSLSLVLGFYGCLRLTPSFPVRNLAGRAGRQVCRGETDPWAWLRGRRSYVRACDSCAAHYSAHYTTPKIL</sequence>
<proteinExistence type="predicted"/>
<dbReference type="PROSITE" id="PS51257">
    <property type="entry name" value="PROKAR_LIPOPROTEIN"/>
    <property type="match status" value="1"/>
</dbReference>
<protein>
    <submittedName>
        <fullName evidence="1">Uncharacterized protein</fullName>
    </submittedName>
</protein>
<comment type="caution">
    <text evidence="1">The sequence shown here is derived from an EMBL/GenBank/DDBJ whole genome shotgun (WGS) entry which is preliminary data.</text>
</comment>
<dbReference type="Proteomes" id="UP001283361">
    <property type="component" value="Unassembled WGS sequence"/>
</dbReference>
<reference evidence="1" key="1">
    <citation type="journal article" date="2023" name="G3 (Bethesda)">
        <title>A reference genome for the long-term kleptoplast-retaining sea slug Elysia crispata morphotype clarki.</title>
        <authorList>
            <person name="Eastman K.E."/>
            <person name="Pendleton A.L."/>
            <person name="Shaikh M.A."/>
            <person name="Suttiyut T."/>
            <person name="Ogas R."/>
            <person name="Tomko P."/>
            <person name="Gavelis G."/>
            <person name="Widhalm J.R."/>
            <person name="Wisecaver J.H."/>
        </authorList>
    </citation>
    <scope>NUCLEOTIDE SEQUENCE</scope>
    <source>
        <strain evidence="1">ECLA1</strain>
    </source>
</reference>
<name>A0AAE0YIM5_9GAST</name>